<dbReference type="STRING" id="1287727.SAMN05443999_105278"/>
<dbReference type="Pfam" id="PF05050">
    <property type="entry name" value="Methyltransf_21"/>
    <property type="match status" value="1"/>
</dbReference>
<dbReference type="GO" id="GO:0008168">
    <property type="term" value="F:methyltransferase activity"/>
    <property type="evidence" value="ECO:0007669"/>
    <property type="project" value="UniProtKB-KW"/>
</dbReference>
<evidence type="ECO:0000313" key="3">
    <source>
        <dbReference type="Proteomes" id="UP000199582"/>
    </source>
</evidence>
<proteinExistence type="predicted"/>
<sequence length="226" mass="25078">MNSQSVYRRADVTIGCRPGDVALDCGACFGGTSIFFADRAGADGKVFSFEFFPGNLAVYNRNVALNPRLAERIELVGNPVWSDDATEVVIEGSGPATQVHARPSIPKTGFRSGLSGVFRNLFGDRSKPETELSFRTVSIDSFVEQQGVERVDFIKMDIEGAELTALRGAQKTIERFRPSMAICVYHKLIDFYIPQFLDHLDLSYKFHLQHGTVHGDETVLFAHARQ</sequence>
<reference evidence="2 3" key="1">
    <citation type="submission" date="2016-10" db="EMBL/GenBank/DDBJ databases">
        <authorList>
            <person name="de Groot N.N."/>
        </authorList>
    </citation>
    <scope>NUCLEOTIDE SEQUENCE [LARGE SCALE GENOMIC DNA]</scope>
    <source>
        <strain evidence="2 3">DSM 100674</strain>
    </source>
</reference>
<dbReference type="NCBIfam" id="TIGR01444">
    <property type="entry name" value="fkbM_fam"/>
    <property type="match status" value="1"/>
</dbReference>
<protein>
    <submittedName>
        <fullName evidence="2">Methyltransferase, FkbM family</fullName>
    </submittedName>
</protein>
<dbReference type="Gene3D" id="3.40.50.150">
    <property type="entry name" value="Vaccinia Virus protein VP39"/>
    <property type="match status" value="1"/>
</dbReference>
<evidence type="ECO:0000259" key="1">
    <source>
        <dbReference type="Pfam" id="PF05050"/>
    </source>
</evidence>
<dbReference type="PANTHER" id="PTHR34203">
    <property type="entry name" value="METHYLTRANSFERASE, FKBM FAMILY PROTEIN"/>
    <property type="match status" value="1"/>
</dbReference>
<keyword evidence="3" id="KW-1185">Reference proteome</keyword>
<evidence type="ECO:0000313" key="2">
    <source>
        <dbReference type="EMBL" id="SEL47487.1"/>
    </source>
</evidence>
<dbReference type="PANTHER" id="PTHR34203:SF15">
    <property type="entry name" value="SLL1173 PROTEIN"/>
    <property type="match status" value="1"/>
</dbReference>
<keyword evidence="2" id="KW-0808">Transferase</keyword>
<gene>
    <name evidence="2" type="ORF">SAMN05443999_105278</name>
</gene>
<accession>A0A1H7QJP4</accession>
<dbReference type="InterPro" id="IPR006342">
    <property type="entry name" value="FkbM_mtfrase"/>
</dbReference>
<name>A0A1H7QJP4_9RHOB</name>
<dbReference type="AlphaFoldDB" id="A0A1H7QJP4"/>
<dbReference type="InterPro" id="IPR029063">
    <property type="entry name" value="SAM-dependent_MTases_sf"/>
</dbReference>
<dbReference type="SUPFAM" id="SSF53335">
    <property type="entry name" value="S-adenosyl-L-methionine-dependent methyltransferases"/>
    <property type="match status" value="1"/>
</dbReference>
<dbReference type="GO" id="GO:0032259">
    <property type="term" value="P:methylation"/>
    <property type="evidence" value="ECO:0007669"/>
    <property type="project" value="UniProtKB-KW"/>
</dbReference>
<dbReference type="EMBL" id="FOAG01000005">
    <property type="protein sequence ID" value="SEL47487.1"/>
    <property type="molecule type" value="Genomic_DNA"/>
</dbReference>
<dbReference type="Proteomes" id="UP000199582">
    <property type="component" value="Unassembled WGS sequence"/>
</dbReference>
<dbReference type="RefSeq" id="WP_175544752.1">
    <property type="nucleotide sequence ID" value="NZ_FOAG01000005.1"/>
</dbReference>
<dbReference type="InterPro" id="IPR052514">
    <property type="entry name" value="SAM-dependent_MTase"/>
</dbReference>
<feature type="domain" description="Methyltransferase FkbM" evidence="1">
    <location>
        <begin position="24"/>
        <end position="201"/>
    </location>
</feature>
<organism evidence="2 3">
    <name type="scientific">Roseovarius azorensis</name>
    <dbReference type="NCBI Taxonomy" id="1287727"/>
    <lineage>
        <taxon>Bacteria</taxon>
        <taxon>Pseudomonadati</taxon>
        <taxon>Pseudomonadota</taxon>
        <taxon>Alphaproteobacteria</taxon>
        <taxon>Rhodobacterales</taxon>
        <taxon>Roseobacteraceae</taxon>
        <taxon>Roseovarius</taxon>
    </lineage>
</organism>
<keyword evidence="2" id="KW-0489">Methyltransferase</keyword>